<feature type="transmembrane region" description="Helical" evidence="1">
    <location>
        <begin position="92"/>
        <end position="111"/>
    </location>
</feature>
<dbReference type="Pfam" id="PF06532">
    <property type="entry name" value="NrsF"/>
    <property type="match status" value="1"/>
</dbReference>
<organism evidence="2 3">
    <name type="scientific">Reyranella soli</name>
    <dbReference type="NCBI Taxonomy" id="1230389"/>
    <lineage>
        <taxon>Bacteria</taxon>
        <taxon>Pseudomonadati</taxon>
        <taxon>Pseudomonadota</taxon>
        <taxon>Alphaproteobacteria</taxon>
        <taxon>Hyphomicrobiales</taxon>
        <taxon>Reyranellaceae</taxon>
        <taxon>Reyranella</taxon>
    </lineage>
</organism>
<protein>
    <recommendedName>
        <fullName evidence="4">DUF1109 family protein</fullName>
    </recommendedName>
</protein>
<keyword evidence="1" id="KW-1133">Transmembrane helix</keyword>
<dbReference type="EMBL" id="BKAJ01000076">
    <property type="protein sequence ID" value="GEP57223.1"/>
    <property type="molecule type" value="Genomic_DNA"/>
</dbReference>
<dbReference type="InterPro" id="IPR009495">
    <property type="entry name" value="NrsF"/>
</dbReference>
<dbReference type="Proteomes" id="UP000321058">
    <property type="component" value="Unassembled WGS sequence"/>
</dbReference>
<comment type="caution">
    <text evidence="2">The sequence shown here is derived from an EMBL/GenBank/DDBJ whole genome shotgun (WGS) entry which is preliminary data.</text>
</comment>
<proteinExistence type="predicted"/>
<feature type="transmembrane region" description="Helical" evidence="1">
    <location>
        <begin position="21"/>
        <end position="41"/>
    </location>
</feature>
<evidence type="ECO:0000313" key="3">
    <source>
        <dbReference type="Proteomes" id="UP000321058"/>
    </source>
</evidence>
<keyword evidence="1" id="KW-0812">Transmembrane</keyword>
<keyword evidence="1" id="KW-0472">Membrane</keyword>
<accession>A0A512NE48</accession>
<reference evidence="2 3" key="1">
    <citation type="submission" date="2019-07" db="EMBL/GenBank/DDBJ databases">
        <title>Whole genome shotgun sequence of Reyranella soli NBRC 108950.</title>
        <authorList>
            <person name="Hosoyama A."/>
            <person name="Uohara A."/>
            <person name="Ohji S."/>
            <person name="Ichikawa N."/>
        </authorList>
    </citation>
    <scope>NUCLEOTIDE SEQUENCE [LARGE SCALE GENOMIC DNA]</scope>
    <source>
        <strain evidence="2 3">NBRC 108950</strain>
    </source>
</reference>
<dbReference type="RefSeq" id="WP_147151599.1">
    <property type="nucleotide sequence ID" value="NZ_BKAJ01000076.1"/>
</dbReference>
<sequence length="211" mass="21573">MKTDKLIDALVADHAPRGKPLRWALAAALLAGGLVSFAFFLATLGVRADIEPALGTWRFDLKVGLVLLALGLAFSLCIVLSRPVAPAQPGRLLLPLAALAVLAVAIELSVLPSVSWSNRLVGSNAMVCLVAIPALAIVPLAAVLAILRAGAPASPALAGGAAGLLAAAAAAALYAFHCFDDSPLFVVTWYALAALPVIALGAVVGHRLLRW</sequence>
<gene>
    <name evidence="2" type="ORF">RSO01_43890</name>
</gene>
<evidence type="ECO:0000256" key="1">
    <source>
        <dbReference type="SAM" id="Phobius"/>
    </source>
</evidence>
<feature type="transmembrane region" description="Helical" evidence="1">
    <location>
        <begin position="61"/>
        <end position="80"/>
    </location>
</feature>
<feature type="transmembrane region" description="Helical" evidence="1">
    <location>
        <begin position="156"/>
        <end position="176"/>
    </location>
</feature>
<evidence type="ECO:0000313" key="2">
    <source>
        <dbReference type="EMBL" id="GEP57223.1"/>
    </source>
</evidence>
<evidence type="ECO:0008006" key="4">
    <source>
        <dbReference type="Google" id="ProtNLM"/>
    </source>
</evidence>
<keyword evidence="3" id="KW-1185">Reference proteome</keyword>
<dbReference type="OrthoDB" id="9816468at2"/>
<dbReference type="AlphaFoldDB" id="A0A512NE48"/>
<feature type="transmembrane region" description="Helical" evidence="1">
    <location>
        <begin position="188"/>
        <end position="209"/>
    </location>
</feature>
<feature type="transmembrane region" description="Helical" evidence="1">
    <location>
        <begin position="123"/>
        <end position="147"/>
    </location>
</feature>
<name>A0A512NE48_9HYPH</name>